<dbReference type="EMBL" id="JAVIJP010000005">
    <property type="protein sequence ID" value="KAL3654138.1"/>
    <property type="molecule type" value="Genomic_DNA"/>
</dbReference>
<dbReference type="AlphaFoldDB" id="A0ABD3EIK7"/>
<feature type="compositionally biased region" description="Basic and acidic residues" evidence="1">
    <location>
        <begin position="45"/>
        <end position="61"/>
    </location>
</feature>
<gene>
    <name evidence="2" type="ORF">CASFOL_003819</name>
</gene>
<organism evidence="2 3">
    <name type="scientific">Castilleja foliolosa</name>
    <dbReference type="NCBI Taxonomy" id="1961234"/>
    <lineage>
        <taxon>Eukaryota</taxon>
        <taxon>Viridiplantae</taxon>
        <taxon>Streptophyta</taxon>
        <taxon>Embryophyta</taxon>
        <taxon>Tracheophyta</taxon>
        <taxon>Spermatophyta</taxon>
        <taxon>Magnoliopsida</taxon>
        <taxon>eudicotyledons</taxon>
        <taxon>Gunneridae</taxon>
        <taxon>Pentapetalae</taxon>
        <taxon>asterids</taxon>
        <taxon>lamiids</taxon>
        <taxon>Lamiales</taxon>
        <taxon>Orobanchaceae</taxon>
        <taxon>Pedicularideae</taxon>
        <taxon>Castillejinae</taxon>
        <taxon>Castilleja</taxon>
    </lineage>
</organism>
<feature type="region of interest" description="Disordered" evidence="1">
    <location>
        <begin position="45"/>
        <end position="111"/>
    </location>
</feature>
<evidence type="ECO:0000313" key="3">
    <source>
        <dbReference type="Proteomes" id="UP001632038"/>
    </source>
</evidence>
<evidence type="ECO:0000313" key="2">
    <source>
        <dbReference type="EMBL" id="KAL3654138.1"/>
    </source>
</evidence>
<protein>
    <submittedName>
        <fullName evidence="2">Uncharacterized protein</fullName>
    </submittedName>
</protein>
<keyword evidence="3" id="KW-1185">Reference proteome</keyword>
<feature type="compositionally biased region" description="Low complexity" evidence="1">
    <location>
        <begin position="62"/>
        <end position="73"/>
    </location>
</feature>
<name>A0ABD3EIK7_9LAMI</name>
<evidence type="ECO:0000256" key="1">
    <source>
        <dbReference type="SAM" id="MobiDB-lite"/>
    </source>
</evidence>
<comment type="caution">
    <text evidence="2">The sequence shown here is derived from an EMBL/GenBank/DDBJ whole genome shotgun (WGS) entry which is preliminary data.</text>
</comment>
<feature type="compositionally biased region" description="Pro residues" evidence="1">
    <location>
        <begin position="89"/>
        <end position="99"/>
    </location>
</feature>
<accession>A0ABD3EIK7</accession>
<reference evidence="3" key="1">
    <citation type="journal article" date="2024" name="IScience">
        <title>Strigolactones Initiate the Formation of Haustorium-like Structures in Castilleja.</title>
        <authorList>
            <person name="Buerger M."/>
            <person name="Peterson D."/>
            <person name="Chory J."/>
        </authorList>
    </citation>
    <scope>NUCLEOTIDE SEQUENCE [LARGE SCALE GENOMIC DNA]</scope>
</reference>
<sequence>METATATLGSAGYCGVFSDAQWRHLRPGVSIGSLVADGAVWGERARRREDHSQGAARERSQSRAAAAHRSQSSPICSPPKPQNRHHPSPYTPQPPPTENHPPRFQISATVSPPSTTSQLVVAFKLQTAADTFPNCGDLEPPPLAEKPGEIALPISTGGGGGGATVESNIQFSNPKEFKHFPGEIRKEIYLDRIGLCKFRKG</sequence>
<proteinExistence type="predicted"/>
<dbReference type="Proteomes" id="UP001632038">
    <property type="component" value="Unassembled WGS sequence"/>
</dbReference>